<dbReference type="Proteomes" id="UP000607653">
    <property type="component" value="Unassembled WGS sequence"/>
</dbReference>
<sequence>MEQLFPSMKFTSNRLFPSMNLSSNWLKYINRAND</sequence>
<proteinExistence type="predicted"/>
<evidence type="ECO:0000313" key="1">
    <source>
        <dbReference type="EMBL" id="DAD45858.1"/>
    </source>
</evidence>
<organism evidence="1 2">
    <name type="scientific">Nelumbo nucifera</name>
    <name type="common">Sacred lotus</name>
    <dbReference type="NCBI Taxonomy" id="4432"/>
    <lineage>
        <taxon>Eukaryota</taxon>
        <taxon>Viridiplantae</taxon>
        <taxon>Streptophyta</taxon>
        <taxon>Embryophyta</taxon>
        <taxon>Tracheophyta</taxon>
        <taxon>Spermatophyta</taxon>
        <taxon>Magnoliopsida</taxon>
        <taxon>Proteales</taxon>
        <taxon>Nelumbonaceae</taxon>
        <taxon>Nelumbo</taxon>
    </lineage>
</organism>
<name>A0A822ZVC5_NELNU</name>
<comment type="caution">
    <text evidence="1">The sequence shown here is derived from an EMBL/GenBank/DDBJ whole genome shotgun (WGS) entry which is preliminary data.</text>
</comment>
<protein>
    <submittedName>
        <fullName evidence="1">Uncharacterized protein</fullName>
    </submittedName>
</protein>
<reference evidence="1 2" key="1">
    <citation type="journal article" date="2020" name="Mol. Biol. Evol.">
        <title>Distinct Expression and Methylation Patterns for Genes with Different Fates following a Single Whole-Genome Duplication in Flowering Plants.</title>
        <authorList>
            <person name="Shi T."/>
            <person name="Rahmani R.S."/>
            <person name="Gugger P.F."/>
            <person name="Wang M."/>
            <person name="Li H."/>
            <person name="Zhang Y."/>
            <person name="Li Z."/>
            <person name="Wang Q."/>
            <person name="Van de Peer Y."/>
            <person name="Marchal K."/>
            <person name="Chen J."/>
        </authorList>
    </citation>
    <scope>NUCLEOTIDE SEQUENCE [LARGE SCALE GENOMIC DNA]</scope>
    <source>
        <tissue evidence="1">Leaf</tissue>
    </source>
</reference>
<keyword evidence="2" id="KW-1185">Reference proteome</keyword>
<dbReference type="AlphaFoldDB" id="A0A822ZVC5"/>
<dbReference type="EMBL" id="DUZY01000007">
    <property type="protein sequence ID" value="DAD45858.1"/>
    <property type="molecule type" value="Genomic_DNA"/>
</dbReference>
<accession>A0A822ZVC5</accession>
<gene>
    <name evidence="1" type="ORF">HUJ06_004088</name>
</gene>
<evidence type="ECO:0000313" key="2">
    <source>
        <dbReference type="Proteomes" id="UP000607653"/>
    </source>
</evidence>